<dbReference type="RefSeq" id="XP_073800025.1">
    <property type="nucleotide sequence ID" value="XM_073943924.1"/>
</dbReference>
<keyword evidence="1" id="KW-1185">Reference proteome</keyword>
<dbReference type="Proteomes" id="UP000000437">
    <property type="component" value="Chromosome 3"/>
</dbReference>
<name>A0AC58J0M1_DANRE</name>
<protein>
    <submittedName>
        <fullName evidence="2">Uromodulin-like isoform X2</fullName>
    </submittedName>
</protein>
<gene>
    <name evidence="2" type="primary">LOC141381094</name>
</gene>
<sequence length="279" mass="31454">MSVSRCQLFEAGFPADILHLNDPSCRGTVRNGRVEFQFDNDEHICGTKLVANGTHFVYDNCIQGTPRLEGVISREKALKLSFSCAYPQAQALSMNMEINPLESIVHKSLPAGEGRYRVRMIPYQDDEFTQPFNGSVDAELDQEMHVEVRVEGVDSRQFALVMDTCWATPVNDPDSSLRWDLIAHECPNPADETVDLLQNGVSMSSRFSFRMFVFNANSSRLYLHCAVHLCLLSSNHCTPSCNSERRERRSLELQDSTSISMGPLMLSGRKTDQWVPEKV</sequence>
<organism evidence="1 2">
    <name type="scientific">Danio rerio</name>
    <name type="common">Zebrafish</name>
    <name type="synonym">Brachydanio rerio</name>
    <dbReference type="NCBI Taxonomy" id="7955"/>
    <lineage>
        <taxon>Eukaryota</taxon>
        <taxon>Metazoa</taxon>
        <taxon>Chordata</taxon>
        <taxon>Craniata</taxon>
        <taxon>Vertebrata</taxon>
        <taxon>Euteleostomi</taxon>
        <taxon>Actinopterygii</taxon>
        <taxon>Neopterygii</taxon>
        <taxon>Teleostei</taxon>
        <taxon>Ostariophysi</taxon>
        <taxon>Cypriniformes</taxon>
        <taxon>Danionidae</taxon>
        <taxon>Danioninae</taxon>
        <taxon>Danio</taxon>
    </lineage>
</organism>
<accession>A0AC58J0M1</accession>
<proteinExistence type="predicted"/>
<evidence type="ECO:0000313" key="1">
    <source>
        <dbReference type="Proteomes" id="UP000000437"/>
    </source>
</evidence>
<reference evidence="2" key="1">
    <citation type="submission" date="2025-08" db="UniProtKB">
        <authorList>
            <consortium name="RefSeq"/>
        </authorList>
    </citation>
    <scope>IDENTIFICATION</scope>
    <source>
        <strain evidence="2">Tuebingen</strain>
        <tissue evidence="2">Fibroblasts and whole tissue</tissue>
    </source>
</reference>
<evidence type="ECO:0000313" key="2">
    <source>
        <dbReference type="RefSeq" id="XP_073800025.1"/>
    </source>
</evidence>